<keyword evidence="3 6" id="KW-0812">Transmembrane</keyword>
<name>A0AB72UE33_9PROT</name>
<feature type="transmembrane region" description="Helical" evidence="6">
    <location>
        <begin position="63"/>
        <end position="81"/>
    </location>
</feature>
<dbReference type="InterPro" id="IPR000620">
    <property type="entry name" value="EamA_dom"/>
</dbReference>
<proteinExistence type="inferred from homology"/>
<feature type="transmembrane region" description="Helical" evidence="6">
    <location>
        <begin position="147"/>
        <end position="169"/>
    </location>
</feature>
<evidence type="ECO:0000256" key="2">
    <source>
        <dbReference type="ARBA" id="ARBA00007362"/>
    </source>
</evidence>
<feature type="transmembrane region" description="Helical" evidence="6">
    <location>
        <begin position="181"/>
        <end position="199"/>
    </location>
</feature>
<feature type="domain" description="EamA" evidence="7">
    <location>
        <begin position="149"/>
        <end position="284"/>
    </location>
</feature>
<feature type="transmembrane region" description="Helical" evidence="6">
    <location>
        <begin position="87"/>
        <end position="105"/>
    </location>
</feature>
<accession>A0AB72UE33</accession>
<dbReference type="SUPFAM" id="SSF103481">
    <property type="entry name" value="Multidrug resistance efflux transporter EmrE"/>
    <property type="match status" value="2"/>
</dbReference>
<protein>
    <recommendedName>
        <fullName evidence="7">EamA domain-containing protein</fullName>
    </recommendedName>
</protein>
<keyword evidence="4 6" id="KW-1133">Transmembrane helix</keyword>
<dbReference type="RefSeq" id="WP_007091906.1">
    <property type="nucleotide sequence ID" value="NZ_CP004388.1"/>
</dbReference>
<sequence length="302" mass="32278">MTALLFLIVTACWGFTWYAIKLQIGPIPIEMSIFYRFLLAAVVLCAFLILSRKWRPVPWQAHPWIVLLGCGLFGINFILMYSATGYIASGIVAVIFTTSTIFNALGNWAFYGQRPGLRFVFGAAFGLGGIACLFANQIYALSHNPHAITGLLFALGGTAVFSMGNMVSVKLNAMGIPNRDAVARGMAYGAVMLLIFALLRGQTPVLPTDPVYIGGLLYLAIPGSVVAFIAYLALVHRVGAGRAAYVTVLFPVVALTVSTFLEGYVWTPIGATGLVMIFLGNITIFARLPGAKARAAKAAAKA</sequence>
<feature type="transmembrane region" description="Helical" evidence="6">
    <location>
        <begin position="33"/>
        <end position="51"/>
    </location>
</feature>
<dbReference type="GeneID" id="31928020"/>
<dbReference type="GO" id="GO:0016020">
    <property type="term" value="C:membrane"/>
    <property type="evidence" value="ECO:0007669"/>
    <property type="project" value="UniProtKB-SubCell"/>
</dbReference>
<evidence type="ECO:0000256" key="6">
    <source>
        <dbReference type="SAM" id="Phobius"/>
    </source>
</evidence>
<dbReference type="Proteomes" id="UP000007127">
    <property type="component" value="Chromosome"/>
</dbReference>
<evidence type="ECO:0000256" key="5">
    <source>
        <dbReference type="ARBA" id="ARBA00023136"/>
    </source>
</evidence>
<feature type="transmembrane region" description="Helical" evidence="6">
    <location>
        <begin position="267"/>
        <end position="288"/>
    </location>
</feature>
<evidence type="ECO:0000313" key="9">
    <source>
        <dbReference type="Proteomes" id="UP000007127"/>
    </source>
</evidence>
<gene>
    <name evidence="8" type="ORF">TH3_11725</name>
</gene>
<organism evidence="8 9">
    <name type="scientific">Thalassospira xiamenensis M-5 = DSM 17429</name>
    <dbReference type="NCBI Taxonomy" id="1123366"/>
    <lineage>
        <taxon>Bacteria</taxon>
        <taxon>Pseudomonadati</taxon>
        <taxon>Pseudomonadota</taxon>
        <taxon>Alphaproteobacteria</taxon>
        <taxon>Rhodospirillales</taxon>
        <taxon>Thalassospiraceae</taxon>
        <taxon>Thalassospira</taxon>
    </lineage>
</organism>
<evidence type="ECO:0000256" key="3">
    <source>
        <dbReference type="ARBA" id="ARBA00022692"/>
    </source>
</evidence>
<dbReference type="PANTHER" id="PTHR32322">
    <property type="entry name" value="INNER MEMBRANE TRANSPORTER"/>
    <property type="match status" value="1"/>
</dbReference>
<evidence type="ECO:0000256" key="1">
    <source>
        <dbReference type="ARBA" id="ARBA00004141"/>
    </source>
</evidence>
<dbReference type="InterPro" id="IPR050638">
    <property type="entry name" value="AA-Vitamin_Transporters"/>
</dbReference>
<feature type="domain" description="EamA" evidence="7">
    <location>
        <begin position="3"/>
        <end position="134"/>
    </location>
</feature>
<dbReference type="Gene3D" id="1.10.3730.20">
    <property type="match status" value="1"/>
</dbReference>
<dbReference type="PANTHER" id="PTHR32322:SF2">
    <property type="entry name" value="EAMA DOMAIN-CONTAINING PROTEIN"/>
    <property type="match status" value="1"/>
</dbReference>
<keyword evidence="5 6" id="KW-0472">Membrane</keyword>
<comment type="similarity">
    <text evidence="2">Belongs to the EamA transporter family.</text>
</comment>
<feature type="transmembrane region" description="Helical" evidence="6">
    <location>
        <begin position="243"/>
        <end position="261"/>
    </location>
</feature>
<evidence type="ECO:0000313" key="8">
    <source>
        <dbReference type="EMBL" id="AJD52461.1"/>
    </source>
</evidence>
<dbReference type="KEGG" id="txi:TH3_11725"/>
<dbReference type="EMBL" id="CP004388">
    <property type="protein sequence ID" value="AJD52461.1"/>
    <property type="molecule type" value="Genomic_DNA"/>
</dbReference>
<evidence type="ECO:0000259" key="7">
    <source>
        <dbReference type="Pfam" id="PF00892"/>
    </source>
</evidence>
<dbReference type="InterPro" id="IPR037185">
    <property type="entry name" value="EmrE-like"/>
</dbReference>
<dbReference type="Pfam" id="PF00892">
    <property type="entry name" value="EamA"/>
    <property type="match status" value="2"/>
</dbReference>
<feature type="transmembrane region" description="Helical" evidence="6">
    <location>
        <begin position="117"/>
        <end position="141"/>
    </location>
</feature>
<comment type="subcellular location">
    <subcellularLocation>
        <location evidence="1">Membrane</location>
        <topology evidence="1">Multi-pass membrane protein</topology>
    </subcellularLocation>
</comment>
<evidence type="ECO:0000256" key="4">
    <source>
        <dbReference type="ARBA" id="ARBA00022989"/>
    </source>
</evidence>
<dbReference type="AlphaFoldDB" id="A0AB72UE33"/>
<feature type="transmembrane region" description="Helical" evidence="6">
    <location>
        <begin position="211"/>
        <end position="234"/>
    </location>
</feature>
<reference evidence="8 9" key="1">
    <citation type="journal article" date="2012" name="J. Bacteriol.">
        <title>Genome sequence of Thalassospira xiamenensis type strain M-5.</title>
        <authorList>
            <person name="Lai Q."/>
            <person name="Shao Z."/>
        </authorList>
    </citation>
    <scope>NUCLEOTIDE SEQUENCE [LARGE SCALE GENOMIC DNA]</scope>
    <source>
        <strain evidence="8 9">M-5</strain>
    </source>
</reference>